<evidence type="ECO:0000256" key="3">
    <source>
        <dbReference type="ARBA" id="ARBA00022525"/>
    </source>
</evidence>
<keyword evidence="4" id="KW-0800">Toxin</keyword>
<dbReference type="Proteomes" id="UP000026249">
    <property type="component" value="Unassembled WGS sequence"/>
</dbReference>
<feature type="compositionally biased region" description="Acidic residues" evidence="8">
    <location>
        <begin position="589"/>
        <end position="600"/>
    </location>
</feature>
<dbReference type="STRING" id="1454373.ACMU_00800"/>
<evidence type="ECO:0000256" key="5">
    <source>
        <dbReference type="ARBA" id="ARBA00022737"/>
    </source>
</evidence>
<organism evidence="9 10">
    <name type="scientific">Actibacterium mucosum KCTC 23349</name>
    <dbReference type="NCBI Taxonomy" id="1454373"/>
    <lineage>
        <taxon>Bacteria</taxon>
        <taxon>Pseudomonadati</taxon>
        <taxon>Pseudomonadota</taxon>
        <taxon>Alphaproteobacteria</taxon>
        <taxon>Rhodobacterales</taxon>
        <taxon>Roseobacteraceae</taxon>
        <taxon>Actibacterium</taxon>
    </lineage>
</organism>
<dbReference type="Gene3D" id="2.150.10.10">
    <property type="entry name" value="Serralysin-like metalloprotease, C-terminal"/>
    <property type="match status" value="6"/>
</dbReference>
<evidence type="ECO:0000256" key="4">
    <source>
        <dbReference type="ARBA" id="ARBA00022656"/>
    </source>
</evidence>
<dbReference type="InterPro" id="IPR001343">
    <property type="entry name" value="Hemolysn_Ca-bd"/>
</dbReference>
<dbReference type="AlphaFoldDB" id="A0A037ZKT9"/>
<protein>
    <recommendedName>
        <fullName evidence="11">Peptidase M10 serralysin C-terminal domain-containing protein</fullName>
    </recommendedName>
</protein>
<evidence type="ECO:0000256" key="2">
    <source>
        <dbReference type="ARBA" id="ARBA00004613"/>
    </source>
</evidence>
<evidence type="ECO:0000256" key="1">
    <source>
        <dbReference type="ARBA" id="ARBA00004370"/>
    </source>
</evidence>
<dbReference type="InterPro" id="IPR050557">
    <property type="entry name" value="RTX_toxin/Mannuronan_C5-epim"/>
</dbReference>
<keyword evidence="10" id="KW-1185">Reference proteome</keyword>
<sequence>MASFVFQGTIHSDLLSNVSNASRLDTSVSDNTLTLVNNATGFAVSFNLSAGNMATVSTEVIYPPSLGQTDAEVLDGEIVTLGLDDLLAISNDDGSGSLTLYAGRTGQAEDQIEGIAVEIGQTTYVYLAATDGDALGVYRQNNNGSLNAVTELGDTTNTLLDAVSSMTQVAVNGTTFLVAASGTENGLTTFEIQNDGSLTIASSISAGDLLPIDVPQAVETVTMAGKQYVIAASSGSSSLTVLEVSADGSLEPIDQVIDTLHTRFATASVLETFAVGDHIFVLAAGSDDGLSIFQLLPDGRLLHMETLVDTPQASLSNVTDMSVKIVDGEIQLFVVSGQEGGVSQFRLVPSNLGIVVESNNATLSGTGTDDILYGGDGANTIQGNNGDDILIDGAGSDTMVGGNGRDIFVLTTDGEDDTIMDFQLGVDRLDLSAFGMVYTVDDLVVTSTGDGVILAFGDERVIVHTHNGLSLSAQDFVPYDLFNSDRVQLDQTTPPPPPPPDDPAIVEGTSGNDTLTAGAGDQSLYGRAGNDTMIGGAGADFMHGGDGFDVASYATATAGVEADLSTPGNNSGDAAGDTYKEVEGLVGSDFDDELAGDSEQNEIRGGSGNDLLRGRGGADTLHGDGGADTLVGGNGNDQLKGGGGNDILRGGSGADVLEGAAGIDTASYSRATSGVVADLTAPENNTGEAKGDTYSGVENLEGSDHNDTLTGNDGNNEIDGGTGNDVLIGAQGADTLIGGSGNDTLQGGAGADTLIGGNGIDTADYSSASSAVNADLAAPGTNTGVAAGDTYDSIENITGTNFNDTLKGDEGNNLIEGGAGTDRIYGQGGDDLIYGGDGVGILFAGEGNNVVHGGSTFDLIIGGNGADECHGGGFVDYIFSLGGNDNLFGDGGNDVLNAGGGQDRLNGGSGNDAMTGGSGSDTFVFDSFRNGEQDTITDFQNGVDQIEMTGVNGFSNLNVSGFSFGGTAYTVITHADHQIVLTGFSQIDLDASDFVFL</sequence>
<dbReference type="GO" id="GO:0016020">
    <property type="term" value="C:membrane"/>
    <property type="evidence" value="ECO:0007669"/>
    <property type="project" value="UniProtKB-SubCell"/>
</dbReference>
<keyword evidence="7" id="KW-0472">Membrane</keyword>
<evidence type="ECO:0000256" key="6">
    <source>
        <dbReference type="ARBA" id="ARBA00023026"/>
    </source>
</evidence>
<comment type="subcellular location">
    <subcellularLocation>
        <location evidence="1">Membrane</location>
    </subcellularLocation>
    <subcellularLocation>
        <location evidence="2">Secreted</location>
    </subcellularLocation>
</comment>
<dbReference type="PRINTS" id="PR01488">
    <property type="entry name" value="RTXTOXINA"/>
</dbReference>
<dbReference type="EMBL" id="JFKE01000001">
    <property type="protein sequence ID" value="KAJ57061.1"/>
    <property type="molecule type" value="Genomic_DNA"/>
</dbReference>
<dbReference type="GO" id="GO:0090729">
    <property type="term" value="F:toxin activity"/>
    <property type="evidence" value="ECO:0007669"/>
    <property type="project" value="UniProtKB-KW"/>
</dbReference>
<reference evidence="9 10" key="1">
    <citation type="submission" date="2014-03" db="EMBL/GenBank/DDBJ databases">
        <title>Draft Genome Sequence of Actibacterium mucosum KCTC 23349, a Marine Alphaproteobacterium with Complex Ionic Requirements Isolated from Mediterranean Seawater at Malvarrosa Beach, Valencia, Spain.</title>
        <authorList>
            <person name="Arahal D.R."/>
            <person name="Shao Z."/>
            <person name="Lai Q."/>
            <person name="Pujalte M.J."/>
        </authorList>
    </citation>
    <scope>NUCLEOTIDE SEQUENCE [LARGE SCALE GENOMIC DNA]</scope>
    <source>
        <strain evidence="9 10">KCTC 23349</strain>
    </source>
</reference>
<dbReference type="PANTHER" id="PTHR38340:SF1">
    <property type="entry name" value="S-LAYER PROTEIN"/>
    <property type="match status" value="1"/>
</dbReference>
<dbReference type="InterPro" id="IPR018511">
    <property type="entry name" value="Hemolysin-typ_Ca-bd_CS"/>
</dbReference>
<keyword evidence="6" id="KW-0843">Virulence</keyword>
<evidence type="ECO:0000256" key="8">
    <source>
        <dbReference type="SAM" id="MobiDB-lite"/>
    </source>
</evidence>
<feature type="region of interest" description="Disordered" evidence="8">
    <location>
        <begin position="589"/>
        <end position="646"/>
    </location>
</feature>
<keyword evidence="5" id="KW-0677">Repeat</keyword>
<dbReference type="InterPro" id="IPR003995">
    <property type="entry name" value="RTX_toxin_determinant-A"/>
</dbReference>
<dbReference type="PANTHER" id="PTHR38340">
    <property type="entry name" value="S-LAYER PROTEIN"/>
    <property type="match status" value="1"/>
</dbReference>
<feature type="region of interest" description="Disordered" evidence="8">
    <location>
        <begin position="487"/>
        <end position="523"/>
    </location>
</feature>
<feature type="compositionally biased region" description="Gly residues" evidence="8">
    <location>
        <begin position="632"/>
        <end position="646"/>
    </location>
</feature>
<dbReference type="Gene3D" id="2.130.10.10">
    <property type="entry name" value="YVTN repeat-like/Quinoprotein amine dehydrogenase"/>
    <property type="match status" value="1"/>
</dbReference>
<evidence type="ECO:0000313" key="10">
    <source>
        <dbReference type="Proteomes" id="UP000026249"/>
    </source>
</evidence>
<accession>A0A037ZKT9</accession>
<dbReference type="GO" id="GO:0005509">
    <property type="term" value="F:calcium ion binding"/>
    <property type="evidence" value="ECO:0007669"/>
    <property type="project" value="InterPro"/>
</dbReference>
<name>A0A037ZKT9_9RHOB</name>
<gene>
    <name evidence="9" type="ORF">ACMU_00800</name>
</gene>
<dbReference type="PRINTS" id="PR00313">
    <property type="entry name" value="CABNDNGRPT"/>
</dbReference>
<proteinExistence type="predicted"/>
<comment type="caution">
    <text evidence="9">The sequence shown here is derived from an EMBL/GenBank/DDBJ whole genome shotgun (WGS) entry which is preliminary data.</text>
</comment>
<dbReference type="GO" id="GO:0005576">
    <property type="term" value="C:extracellular region"/>
    <property type="evidence" value="ECO:0007669"/>
    <property type="project" value="UniProtKB-SubCell"/>
</dbReference>
<feature type="compositionally biased region" description="Pro residues" evidence="8">
    <location>
        <begin position="493"/>
        <end position="502"/>
    </location>
</feature>
<dbReference type="Pfam" id="PF00353">
    <property type="entry name" value="HemolysinCabind"/>
    <property type="match status" value="9"/>
</dbReference>
<dbReference type="InterPro" id="IPR011049">
    <property type="entry name" value="Serralysin-like_metalloprot_C"/>
</dbReference>
<keyword evidence="3" id="KW-0964">Secreted</keyword>
<evidence type="ECO:0000256" key="7">
    <source>
        <dbReference type="ARBA" id="ARBA00023136"/>
    </source>
</evidence>
<dbReference type="InterPro" id="IPR015943">
    <property type="entry name" value="WD40/YVTN_repeat-like_dom_sf"/>
</dbReference>
<dbReference type="SUPFAM" id="SSF50956">
    <property type="entry name" value="Thermostable phytase (3-phytase)"/>
    <property type="match status" value="1"/>
</dbReference>
<evidence type="ECO:0000313" key="9">
    <source>
        <dbReference type="EMBL" id="KAJ57061.1"/>
    </source>
</evidence>
<dbReference type="PROSITE" id="PS00330">
    <property type="entry name" value="HEMOLYSIN_CALCIUM"/>
    <property type="match status" value="3"/>
</dbReference>
<dbReference type="SUPFAM" id="SSF51120">
    <property type="entry name" value="beta-Roll"/>
    <property type="match status" value="5"/>
</dbReference>
<feature type="region of interest" description="Disordered" evidence="8">
    <location>
        <begin position="681"/>
        <end position="723"/>
    </location>
</feature>
<evidence type="ECO:0008006" key="11">
    <source>
        <dbReference type="Google" id="ProtNLM"/>
    </source>
</evidence>